<keyword evidence="4" id="KW-0804">Transcription</keyword>
<evidence type="ECO:0000256" key="4">
    <source>
        <dbReference type="ARBA" id="ARBA00023163"/>
    </source>
</evidence>
<reference evidence="7 9" key="1">
    <citation type="journal article" date="2012" name="Nature">
        <title>Algal genomes reveal evolutionary mosaicism and the fate of nucleomorphs.</title>
        <authorList>
            <consortium name="DOE Joint Genome Institute"/>
            <person name="Curtis B.A."/>
            <person name="Tanifuji G."/>
            <person name="Burki F."/>
            <person name="Gruber A."/>
            <person name="Irimia M."/>
            <person name="Maruyama S."/>
            <person name="Arias M.C."/>
            <person name="Ball S.G."/>
            <person name="Gile G.H."/>
            <person name="Hirakawa Y."/>
            <person name="Hopkins J.F."/>
            <person name="Kuo A."/>
            <person name="Rensing S.A."/>
            <person name="Schmutz J."/>
            <person name="Symeonidi A."/>
            <person name="Elias M."/>
            <person name="Eveleigh R.J."/>
            <person name="Herman E.K."/>
            <person name="Klute M.J."/>
            <person name="Nakayama T."/>
            <person name="Obornik M."/>
            <person name="Reyes-Prieto A."/>
            <person name="Armbrust E.V."/>
            <person name="Aves S.J."/>
            <person name="Beiko R.G."/>
            <person name="Coutinho P."/>
            <person name="Dacks J.B."/>
            <person name="Durnford D.G."/>
            <person name="Fast N.M."/>
            <person name="Green B.R."/>
            <person name="Grisdale C.J."/>
            <person name="Hempel F."/>
            <person name="Henrissat B."/>
            <person name="Hoppner M.P."/>
            <person name="Ishida K."/>
            <person name="Kim E."/>
            <person name="Koreny L."/>
            <person name="Kroth P.G."/>
            <person name="Liu Y."/>
            <person name="Malik S.B."/>
            <person name="Maier U.G."/>
            <person name="McRose D."/>
            <person name="Mock T."/>
            <person name="Neilson J.A."/>
            <person name="Onodera N.T."/>
            <person name="Poole A.M."/>
            <person name="Pritham E.J."/>
            <person name="Richards T.A."/>
            <person name="Rocap G."/>
            <person name="Roy S.W."/>
            <person name="Sarai C."/>
            <person name="Schaack S."/>
            <person name="Shirato S."/>
            <person name="Slamovits C.H."/>
            <person name="Spencer D.F."/>
            <person name="Suzuki S."/>
            <person name="Worden A.Z."/>
            <person name="Zauner S."/>
            <person name="Barry K."/>
            <person name="Bell C."/>
            <person name="Bharti A.K."/>
            <person name="Crow J.A."/>
            <person name="Grimwood J."/>
            <person name="Kramer R."/>
            <person name="Lindquist E."/>
            <person name="Lucas S."/>
            <person name="Salamov A."/>
            <person name="McFadden G.I."/>
            <person name="Lane C.E."/>
            <person name="Keeling P.J."/>
            <person name="Gray M.W."/>
            <person name="Grigoriev I.V."/>
            <person name="Archibald J.M."/>
        </authorList>
    </citation>
    <scope>NUCLEOTIDE SEQUENCE</scope>
    <source>
        <strain evidence="7 9">CCMP2712</strain>
    </source>
</reference>
<dbReference type="KEGG" id="gtt:GUITHDRAFT_44812"/>
<dbReference type="GO" id="GO:0000978">
    <property type="term" value="F:RNA polymerase II cis-regulatory region sequence-specific DNA binding"/>
    <property type="evidence" value="ECO:0007669"/>
    <property type="project" value="TreeGrafter"/>
</dbReference>
<dbReference type="InterPro" id="IPR002100">
    <property type="entry name" value="TF_MADSbox"/>
</dbReference>
<evidence type="ECO:0000256" key="3">
    <source>
        <dbReference type="ARBA" id="ARBA00023125"/>
    </source>
</evidence>
<dbReference type="SMART" id="SM00432">
    <property type="entry name" value="MADS"/>
    <property type="match status" value="1"/>
</dbReference>
<accession>L1JFY8</accession>
<proteinExistence type="predicted"/>
<dbReference type="PANTHER" id="PTHR11945:SF534">
    <property type="entry name" value="MYOCYTE-SPECIFIC ENHANCER FACTOR 2"/>
    <property type="match status" value="1"/>
</dbReference>
<dbReference type="PaxDb" id="55529-EKX47059"/>
<dbReference type="PRINTS" id="PR00404">
    <property type="entry name" value="MADSDOMAIN"/>
</dbReference>
<evidence type="ECO:0000256" key="2">
    <source>
        <dbReference type="ARBA" id="ARBA00023015"/>
    </source>
</evidence>
<dbReference type="GO" id="GO:0045944">
    <property type="term" value="P:positive regulation of transcription by RNA polymerase II"/>
    <property type="evidence" value="ECO:0007669"/>
    <property type="project" value="TreeGrafter"/>
</dbReference>
<dbReference type="Pfam" id="PF00319">
    <property type="entry name" value="SRF-TF"/>
    <property type="match status" value="1"/>
</dbReference>
<dbReference type="eggNOG" id="KOG0014">
    <property type="taxonomic scope" value="Eukaryota"/>
</dbReference>
<feature type="non-terminal residue" evidence="7">
    <location>
        <position position="75"/>
    </location>
</feature>
<dbReference type="GO" id="GO:0000981">
    <property type="term" value="F:DNA-binding transcription factor activity, RNA polymerase II-specific"/>
    <property type="evidence" value="ECO:0007669"/>
    <property type="project" value="TreeGrafter"/>
</dbReference>
<evidence type="ECO:0000313" key="9">
    <source>
        <dbReference type="Proteomes" id="UP000011087"/>
    </source>
</evidence>
<protein>
    <recommendedName>
        <fullName evidence="6">MADS-box domain-containing protein</fullName>
    </recommendedName>
</protein>
<evidence type="ECO:0000313" key="8">
    <source>
        <dbReference type="EnsemblProtists" id="EKX47059"/>
    </source>
</evidence>
<comment type="subcellular location">
    <subcellularLocation>
        <location evidence="1">Nucleus</location>
    </subcellularLocation>
</comment>
<dbReference type="OMA" id="LFEYATH"/>
<dbReference type="OrthoDB" id="1898716at2759"/>
<dbReference type="Gene3D" id="3.40.1810.10">
    <property type="entry name" value="Transcription factor, MADS-box"/>
    <property type="match status" value="1"/>
</dbReference>
<organism evidence="7">
    <name type="scientific">Guillardia theta (strain CCMP2712)</name>
    <name type="common">Cryptophyte</name>
    <dbReference type="NCBI Taxonomy" id="905079"/>
    <lineage>
        <taxon>Eukaryota</taxon>
        <taxon>Cryptophyceae</taxon>
        <taxon>Pyrenomonadales</taxon>
        <taxon>Geminigeraceae</taxon>
        <taxon>Guillardia</taxon>
    </lineage>
</organism>
<keyword evidence="3" id="KW-0238">DNA-binding</keyword>
<name>L1JFY8_GUITC</name>
<evidence type="ECO:0000259" key="6">
    <source>
        <dbReference type="PROSITE" id="PS50066"/>
    </source>
</evidence>
<dbReference type="SUPFAM" id="SSF55455">
    <property type="entry name" value="SRF-like"/>
    <property type="match status" value="1"/>
</dbReference>
<dbReference type="PANTHER" id="PTHR11945">
    <property type="entry name" value="MADS BOX PROTEIN"/>
    <property type="match status" value="1"/>
</dbReference>
<gene>
    <name evidence="7" type="ORF">GUITHDRAFT_44812</name>
</gene>
<dbReference type="HOGENOM" id="CLU_053053_13_5_1"/>
<keyword evidence="5" id="KW-0539">Nucleus</keyword>
<dbReference type="RefSeq" id="XP_005834039.1">
    <property type="nucleotide sequence ID" value="XM_005833982.1"/>
</dbReference>
<keyword evidence="2" id="KW-0805">Transcription regulation</keyword>
<dbReference type="Proteomes" id="UP000011087">
    <property type="component" value="Unassembled WGS sequence"/>
</dbReference>
<dbReference type="GO" id="GO:0005634">
    <property type="term" value="C:nucleus"/>
    <property type="evidence" value="ECO:0007669"/>
    <property type="project" value="UniProtKB-SubCell"/>
</dbReference>
<reference evidence="8" key="3">
    <citation type="submission" date="2016-03" db="UniProtKB">
        <authorList>
            <consortium name="EnsemblProtists"/>
        </authorList>
    </citation>
    <scope>IDENTIFICATION</scope>
</reference>
<dbReference type="InterPro" id="IPR036879">
    <property type="entry name" value="TF_MADSbox_sf"/>
</dbReference>
<reference evidence="9" key="2">
    <citation type="submission" date="2012-11" db="EMBL/GenBank/DDBJ databases">
        <authorList>
            <person name="Kuo A."/>
            <person name="Curtis B.A."/>
            <person name="Tanifuji G."/>
            <person name="Burki F."/>
            <person name="Gruber A."/>
            <person name="Irimia M."/>
            <person name="Maruyama S."/>
            <person name="Arias M.C."/>
            <person name="Ball S.G."/>
            <person name="Gile G.H."/>
            <person name="Hirakawa Y."/>
            <person name="Hopkins J.F."/>
            <person name="Rensing S.A."/>
            <person name="Schmutz J."/>
            <person name="Symeonidi A."/>
            <person name="Elias M."/>
            <person name="Eveleigh R.J."/>
            <person name="Herman E.K."/>
            <person name="Klute M.J."/>
            <person name="Nakayama T."/>
            <person name="Obornik M."/>
            <person name="Reyes-Prieto A."/>
            <person name="Armbrust E.V."/>
            <person name="Aves S.J."/>
            <person name="Beiko R.G."/>
            <person name="Coutinho P."/>
            <person name="Dacks J.B."/>
            <person name="Durnford D.G."/>
            <person name="Fast N.M."/>
            <person name="Green B.R."/>
            <person name="Grisdale C."/>
            <person name="Hempe F."/>
            <person name="Henrissat B."/>
            <person name="Hoppner M.P."/>
            <person name="Ishida K.-I."/>
            <person name="Kim E."/>
            <person name="Koreny L."/>
            <person name="Kroth P.G."/>
            <person name="Liu Y."/>
            <person name="Malik S.-B."/>
            <person name="Maier U.G."/>
            <person name="McRose D."/>
            <person name="Mock T."/>
            <person name="Neilson J.A."/>
            <person name="Onodera N.T."/>
            <person name="Poole A.M."/>
            <person name="Pritham E.J."/>
            <person name="Richards T.A."/>
            <person name="Rocap G."/>
            <person name="Roy S.W."/>
            <person name="Sarai C."/>
            <person name="Schaack S."/>
            <person name="Shirato S."/>
            <person name="Slamovits C.H."/>
            <person name="Spencer D.F."/>
            <person name="Suzuki S."/>
            <person name="Worden A.Z."/>
            <person name="Zauner S."/>
            <person name="Barry K."/>
            <person name="Bell C."/>
            <person name="Bharti A.K."/>
            <person name="Crow J.A."/>
            <person name="Grimwood J."/>
            <person name="Kramer R."/>
            <person name="Lindquist E."/>
            <person name="Lucas S."/>
            <person name="Salamov A."/>
            <person name="McFadden G.I."/>
            <person name="Lane C.E."/>
            <person name="Keeling P.J."/>
            <person name="Gray M.W."/>
            <person name="Grigoriev I.V."/>
            <person name="Archibald J.M."/>
        </authorList>
    </citation>
    <scope>NUCLEOTIDE SEQUENCE</scope>
    <source>
        <strain evidence="9">CCMP2712</strain>
    </source>
</reference>
<sequence>MGKRKIKVEKIKDDRTRLATFQKRKMGLIKKAMELSVLCEVEVALVIFGAPTQTCKQGKLCQYSSKDIDLLLTKF</sequence>
<dbReference type="AlphaFoldDB" id="L1JFY8"/>
<dbReference type="GO" id="GO:0046983">
    <property type="term" value="F:protein dimerization activity"/>
    <property type="evidence" value="ECO:0007669"/>
    <property type="project" value="InterPro"/>
</dbReference>
<dbReference type="STRING" id="905079.L1JFY8"/>
<feature type="domain" description="MADS-box" evidence="6">
    <location>
        <begin position="1"/>
        <end position="49"/>
    </location>
</feature>
<evidence type="ECO:0000313" key="7">
    <source>
        <dbReference type="EMBL" id="EKX47059.1"/>
    </source>
</evidence>
<keyword evidence="9" id="KW-1185">Reference proteome</keyword>
<dbReference type="PROSITE" id="PS50066">
    <property type="entry name" value="MADS_BOX_2"/>
    <property type="match status" value="1"/>
</dbReference>
<evidence type="ECO:0000256" key="5">
    <source>
        <dbReference type="ARBA" id="ARBA00023242"/>
    </source>
</evidence>
<dbReference type="GeneID" id="17303835"/>
<evidence type="ECO:0000256" key="1">
    <source>
        <dbReference type="ARBA" id="ARBA00004123"/>
    </source>
</evidence>
<dbReference type="EnsemblProtists" id="EKX47059">
    <property type="protein sequence ID" value="EKX47059"/>
    <property type="gene ID" value="GUITHDRAFT_44812"/>
</dbReference>
<dbReference type="EMBL" id="JH992991">
    <property type="protein sequence ID" value="EKX47059.1"/>
    <property type="molecule type" value="Genomic_DNA"/>
</dbReference>